<dbReference type="Pfam" id="PF14207">
    <property type="entry name" value="DpnD-PcfM"/>
    <property type="match status" value="1"/>
</dbReference>
<evidence type="ECO:0000313" key="5">
    <source>
        <dbReference type="Proteomes" id="UP000289485"/>
    </source>
</evidence>
<protein>
    <submittedName>
        <fullName evidence="2">DpnD protein</fullName>
    </submittedName>
    <submittedName>
        <fullName evidence="3">Protein dpnD</fullName>
    </submittedName>
</protein>
<accession>A0A139PT12</accession>
<name>A0A139PT12_STROR</name>
<dbReference type="Proteomes" id="UP000289485">
    <property type="component" value="Unassembled WGS sequence"/>
</dbReference>
<feature type="domain" description="DpnD/PcfM-like C-terminal" evidence="1">
    <location>
        <begin position="4"/>
        <end position="49"/>
    </location>
</feature>
<reference evidence="2 4" key="1">
    <citation type="submission" date="2016-01" db="EMBL/GenBank/DDBJ databases">
        <title>Highly variable Streptococcus oralis are common among viridans streptococci isolated from primates.</title>
        <authorList>
            <person name="Denapaite D."/>
            <person name="Rieger M."/>
            <person name="Koendgen S."/>
            <person name="Brueckner R."/>
            <person name="Ochigava I."/>
            <person name="Kappeler P."/>
            <person name="Maetz-Rensing K."/>
            <person name="Leendertz F."/>
            <person name="Hakenbeck R."/>
        </authorList>
    </citation>
    <scope>NUCLEOTIDE SEQUENCE [LARGE SCALE GENOMIC DNA]</scope>
    <source>
        <strain evidence="2 4">DD21</strain>
    </source>
</reference>
<dbReference type="PATRIC" id="fig|1303.81.peg.24"/>
<evidence type="ECO:0000259" key="1">
    <source>
        <dbReference type="Pfam" id="PF14207"/>
    </source>
</evidence>
<dbReference type="AlphaFoldDB" id="A0A139PT12"/>
<comment type="caution">
    <text evidence="2">The sequence shown here is derived from an EMBL/GenBank/DDBJ whole genome shotgun (WGS) entry which is preliminary data.</text>
</comment>
<sequence>MKKYTIEITETLTRLVSIEAEDKYEAERIVREKYKSCEIVLDADDFQDYETSIYE</sequence>
<dbReference type="InterPro" id="IPR025575">
    <property type="entry name" value="DpnD/PcfM_C"/>
</dbReference>
<dbReference type="EMBL" id="LQZP01000006">
    <property type="protein sequence ID" value="KXT93424.1"/>
    <property type="molecule type" value="Genomic_DNA"/>
</dbReference>
<organism evidence="2 4">
    <name type="scientific">Streptococcus oralis</name>
    <dbReference type="NCBI Taxonomy" id="1303"/>
    <lineage>
        <taxon>Bacteria</taxon>
        <taxon>Bacillati</taxon>
        <taxon>Bacillota</taxon>
        <taxon>Bacilli</taxon>
        <taxon>Lactobacillales</taxon>
        <taxon>Streptococcaceae</taxon>
        <taxon>Streptococcus</taxon>
    </lineage>
</organism>
<reference evidence="3 5" key="2">
    <citation type="submission" date="2018-05" db="EMBL/GenBank/DDBJ databases">
        <title>Streptococcus from otitis media.</title>
        <authorList>
            <person name="Wayes A.M."/>
            <person name="Jakubovics N.S."/>
        </authorList>
    </citation>
    <scope>NUCLEOTIDE SEQUENCE [LARGE SCALE GENOMIC DNA]</scope>
    <source>
        <strain evidence="3 5">NU43</strain>
    </source>
</reference>
<evidence type="ECO:0000313" key="4">
    <source>
        <dbReference type="Proteomes" id="UP000070053"/>
    </source>
</evidence>
<evidence type="ECO:0000313" key="2">
    <source>
        <dbReference type="EMBL" id="KXT93424.1"/>
    </source>
</evidence>
<gene>
    <name evidence="3" type="ORF">DF216_05715</name>
    <name evidence="2" type="ORF">SORDD21_00019</name>
</gene>
<dbReference type="EMBL" id="QEWJ01000006">
    <property type="protein sequence ID" value="RXX20884.1"/>
    <property type="molecule type" value="Genomic_DNA"/>
</dbReference>
<evidence type="ECO:0000313" key="3">
    <source>
        <dbReference type="EMBL" id="RXX20884.1"/>
    </source>
</evidence>
<dbReference type="Proteomes" id="UP000070053">
    <property type="component" value="Unassembled WGS sequence"/>
</dbReference>
<dbReference type="OrthoDB" id="9813511at2"/>
<proteinExistence type="predicted"/>